<name>A0A1H6PYZ6_YARLL</name>
<accession>A0A1H6PYZ6</accession>
<dbReference type="EMBL" id="CP017556">
    <property type="protein sequence ID" value="AOW03778.1"/>
    <property type="molecule type" value="Genomic_DNA"/>
</dbReference>
<dbReference type="EMBL" id="KZ858993">
    <property type="protein sequence ID" value="RDW25808.1"/>
    <property type="molecule type" value="Genomic_DNA"/>
</dbReference>
<feature type="compositionally biased region" description="Basic and acidic residues" evidence="2">
    <location>
        <begin position="316"/>
        <end position="365"/>
    </location>
</feature>
<dbReference type="AlphaFoldDB" id="A0A1H6PYZ6"/>
<protein>
    <submittedName>
        <fullName evidence="4">PPP4R2-domain-containing protein</fullName>
    </submittedName>
</protein>
<feature type="region of interest" description="Disordered" evidence="2">
    <location>
        <begin position="165"/>
        <end position="240"/>
    </location>
</feature>
<reference evidence="4 6" key="2">
    <citation type="submission" date="2018-07" db="EMBL/GenBank/DDBJ databases">
        <title>Draft Genome Assemblies for Five Robust Yarrowia lipolytica Strains Exhibiting High Lipid Production and Pentose Sugar Utilization and Sugar Alcohol Secretion from Undetoxified Lignocellulosic Biomass Hydrolysates.</title>
        <authorList>
            <consortium name="DOE Joint Genome Institute"/>
            <person name="Walker C."/>
            <person name="Ryu S."/>
            <person name="Na H."/>
            <person name="Zane M."/>
            <person name="LaButti K."/>
            <person name="Lipzen A."/>
            <person name="Haridas S."/>
            <person name="Barry K."/>
            <person name="Grigoriev I.V."/>
            <person name="Quarterman J."/>
            <person name="Slininger P."/>
            <person name="Dien B."/>
            <person name="Trinh C.T."/>
        </authorList>
    </citation>
    <scope>NUCLEOTIDE SEQUENCE [LARGE SCALE GENOMIC DNA]</scope>
    <source>
        <strain evidence="4 6">YB392</strain>
    </source>
</reference>
<dbReference type="InterPro" id="IPR015267">
    <property type="entry name" value="PPP4R2"/>
</dbReference>
<dbReference type="OMA" id="PWISEGD"/>
<dbReference type="GO" id="GO:0005737">
    <property type="term" value="C:cytoplasm"/>
    <property type="evidence" value="ECO:0007669"/>
    <property type="project" value="TreeGrafter"/>
</dbReference>
<dbReference type="GO" id="GO:0005634">
    <property type="term" value="C:nucleus"/>
    <property type="evidence" value="ECO:0007669"/>
    <property type="project" value="TreeGrafter"/>
</dbReference>
<dbReference type="GeneID" id="2910704"/>
<sequence>MQHSFIVNITIKMTLETAGALSSLKTAIEDGSMPSWEEQRGHVQQLIKEICESYDPIKDGMVVNAVTGHQEDAQEQIHRIVGLLDAPQFKSSPPFTLKRMAELLTEPFKYYPQNHLAKFLRALERVMLVSSSIDDYGQVSVDIHDVPTVEDGEKIKPDTGIVLTPIPWISEGDTTKLEKGGEETDAVTADEQDDGVKPVQKEQQEEGKQQEGKKEDKEEEETKEISEVPAENVSHEASNVSVEMADVSGDSISESMTTHDVSVEMTDADLSAEMATHDVPDEVAQEIRQVKSEETQGDLLTTVVADVTNINHKHGERREVEADTAEEEKKEPTEPTQTTEKEAPEKESTSEKETTKKEPTDKEPTEPTAQNGTTTETEEDREAKRLKTE</sequence>
<feature type="compositionally biased region" description="Basic and acidic residues" evidence="2">
    <location>
        <begin position="194"/>
        <end position="216"/>
    </location>
</feature>
<dbReference type="Pfam" id="PF09184">
    <property type="entry name" value="PPP4R2"/>
    <property type="match status" value="1"/>
</dbReference>
<dbReference type="Proteomes" id="UP000256601">
    <property type="component" value="Unassembled WGS sequence"/>
</dbReference>
<feature type="region of interest" description="Disordered" evidence="2">
    <location>
        <begin position="290"/>
        <end position="389"/>
    </location>
</feature>
<dbReference type="GO" id="GO:0019888">
    <property type="term" value="F:protein phosphatase regulator activity"/>
    <property type="evidence" value="ECO:0007669"/>
    <property type="project" value="InterPro"/>
</dbReference>
<dbReference type="eggNOG" id="ENOG502SBSZ">
    <property type="taxonomic scope" value="Eukaryota"/>
</dbReference>
<dbReference type="VEuPathDB" id="FungiDB:YALI0_D08419g"/>
<evidence type="ECO:0000256" key="2">
    <source>
        <dbReference type="SAM" id="MobiDB-lite"/>
    </source>
</evidence>
<dbReference type="KEGG" id="yli:2910704"/>
<feature type="compositionally biased region" description="Basic and acidic residues" evidence="2">
    <location>
        <begin position="173"/>
        <end position="182"/>
    </location>
</feature>
<evidence type="ECO:0000313" key="4">
    <source>
        <dbReference type="EMBL" id="RDW25808.1"/>
    </source>
</evidence>
<dbReference type="Proteomes" id="UP000182444">
    <property type="component" value="Chromosome 1D"/>
</dbReference>
<dbReference type="GO" id="GO:0030289">
    <property type="term" value="C:protein phosphatase 4 complex"/>
    <property type="evidence" value="ECO:0007669"/>
    <property type="project" value="InterPro"/>
</dbReference>
<proteinExistence type="inferred from homology"/>
<dbReference type="PANTHER" id="PTHR16487">
    <property type="entry name" value="PPP4R2-RELATED PROTEIN"/>
    <property type="match status" value="1"/>
</dbReference>
<comment type="similarity">
    <text evidence="1">Belongs to the PPP4R2 family.</text>
</comment>
<evidence type="ECO:0000313" key="6">
    <source>
        <dbReference type="Proteomes" id="UP000256601"/>
    </source>
</evidence>
<evidence type="ECO:0000313" key="3">
    <source>
        <dbReference type="EMBL" id="AOW03778.1"/>
    </source>
</evidence>
<evidence type="ECO:0000313" key="5">
    <source>
        <dbReference type="Proteomes" id="UP000182444"/>
    </source>
</evidence>
<feature type="compositionally biased region" description="Acidic residues" evidence="2">
    <location>
        <begin position="183"/>
        <end position="193"/>
    </location>
</feature>
<evidence type="ECO:0000256" key="1">
    <source>
        <dbReference type="ARBA" id="ARBA00009207"/>
    </source>
</evidence>
<dbReference type="PANTHER" id="PTHR16487:SF0">
    <property type="entry name" value="PROTEIN PHOSPHATASE 4 REGULATORY SUBUNIT 2-RELATED"/>
    <property type="match status" value="1"/>
</dbReference>
<gene>
    <name evidence="4" type="ORF">B0I71DRAFT_98011</name>
    <name evidence="3" type="ORF">YALI1_D10829g</name>
</gene>
<organism evidence="3 5">
    <name type="scientific">Yarrowia lipolytica</name>
    <name type="common">Candida lipolytica</name>
    <dbReference type="NCBI Taxonomy" id="4952"/>
    <lineage>
        <taxon>Eukaryota</taxon>
        <taxon>Fungi</taxon>
        <taxon>Dikarya</taxon>
        <taxon>Ascomycota</taxon>
        <taxon>Saccharomycotina</taxon>
        <taxon>Dipodascomycetes</taxon>
        <taxon>Dipodascales</taxon>
        <taxon>Dipodascales incertae sedis</taxon>
        <taxon>Yarrowia</taxon>
    </lineage>
</organism>
<dbReference type="VEuPathDB" id="FungiDB:YALI1_D10829g"/>
<reference evidence="3 5" key="1">
    <citation type="journal article" date="2016" name="PLoS ONE">
        <title>Sequence Assembly of Yarrowia lipolytica Strain W29/CLIB89 Shows Transposable Element Diversity.</title>
        <authorList>
            <person name="Magnan C."/>
            <person name="Yu J."/>
            <person name="Chang I."/>
            <person name="Jahn E."/>
            <person name="Kanomata Y."/>
            <person name="Wu J."/>
            <person name="Zeller M."/>
            <person name="Oakes M."/>
            <person name="Baldi P."/>
            <person name="Sandmeyer S."/>
        </authorList>
    </citation>
    <scope>NUCLEOTIDE SEQUENCE [LARGE SCALE GENOMIC DNA]</scope>
    <source>
        <strain evidence="3">CLIB89</strain>
        <strain evidence="5">CLIB89(W29)</strain>
    </source>
</reference>